<dbReference type="PROSITE" id="PS50177">
    <property type="entry name" value="NTF2_DOMAIN"/>
    <property type="match status" value="1"/>
</dbReference>
<feature type="compositionally biased region" description="Low complexity" evidence="3">
    <location>
        <begin position="204"/>
        <end position="242"/>
    </location>
</feature>
<dbReference type="InterPro" id="IPR032710">
    <property type="entry name" value="NTF2-like_dom_sf"/>
</dbReference>
<dbReference type="CDD" id="cd00780">
    <property type="entry name" value="NTF2"/>
    <property type="match status" value="1"/>
</dbReference>
<proteinExistence type="predicted"/>
<evidence type="ECO:0000256" key="2">
    <source>
        <dbReference type="PROSITE-ProRule" id="PRU00176"/>
    </source>
</evidence>
<evidence type="ECO:0000259" key="4">
    <source>
        <dbReference type="PROSITE" id="PS50102"/>
    </source>
</evidence>
<dbReference type="GO" id="GO:1990904">
    <property type="term" value="C:ribonucleoprotein complex"/>
    <property type="evidence" value="ECO:0007669"/>
    <property type="project" value="TreeGrafter"/>
</dbReference>
<dbReference type="InterPro" id="IPR000504">
    <property type="entry name" value="RRM_dom"/>
</dbReference>
<keyword evidence="1 2" id="KW-0694">RNA-binding</keyword>
<dbReference type="PROSITE" id="PS50102">
    <property type="entry name" value="RRM"/>
    <property type="match status" value="1"/>
</dbReference>
<gene>
    <name evidence="6" type="ORF">FA09DRAFT_334747</name>
</gene>
<dbReference type="STRING" id="58919.A0A316Z529"/>
<evidence type="ECO:0000256" key="3">
    <source>
        <dbReference type="SAM" id="MobiDB-lite"/>
    </source>
</evidence>
<organism evidence="6 7">
    <name type="scientific">Tilletiopsis washingtonensis</name>
    <dbReference type="NCBI Taxonomy" id="58919"/>
    <lineage>
        <taxon>Eukaryota</taxon>
        <taxon>Fungi</taxon>
        <taxon>Dikarya</taxon>
        <taxon>Basidiomycota</taxon>
        <taxon>Ustilaginomycotina</taxon>
        <taxon>Exobasidiomycetes</taxon>
        <taxon>Entylomatales</taxon>
        <taxon>Entylomatales incertae sedis</taxon>
        <taxon>Tilletiopsis</taxon>
    </lineage>
</organism>
<dbReference type="OrthoDB" id="339151at2759"/>
<feature type="compositionally biased region" description="Low complexity" evidence="3">
    <location>
        <begin position="178"/>
        <end position="187"/>
    </location>
</feature>
<evidence type="ECO:0000313" key="6">
    <source>
        <dbReference type="EMBL" id="PWN96877.1"/>
    </source>
</evidence>
<evidence type="ECO:0000259" key="5">
    <source>
        <dbReference type="PROSITE" id="PS50177"/>
    </source>
</evidence>
<dbReference type="Pfam" id="PF00076">
    <property type="entry name" value="RRM_1"/>
    <property type="match status" value="1"/>
</dbReference>
<dbReference type="InterPro" id="IPR002075">
    <property type="entry name" value="NTF2_dom"/>
</dbReference>
<name>A0A316Z529_9BASI</name>
<keyword evidence="7" id="KW-1185">Reference proteome</keyword>
<evidence type="ECO:0008006" key="8">
    <source>
        <dbReference type="Google" id="ProtNLM"/>
    </source>
</evidence>
<feature type="domain" description="RRM" evidence="4">
    <location>
        <begin position="413"/>
        <end position="497"/>
    </location>
</feature>
<dbReference type="Pfam" id="PF02136">
    <property type="entry name" value="NTF2"/>
    <property type="match status" value="1"/>
</dbReference>
<dbReference type="GO" id="GO:1990861">
    <property type="term" value="C:Ubp3-Bre5 deubiquitination complex"/>
    <property type="evidence" value="ECO:0007669"/>
    <property type="project" value="TreeGrafter"/>
</dbReference>
<dbReference type="SUPFAM" id="SSF54928">
    <property type="entry name" value="RNA-binding domain, RBD"/>
    <property type="match status" value="1"/>
</dbReference>
<dbReference type="Proteomes" id="UP000245946">
    <property type="component" value="Unassembled WGS sequence"/>
</dbReference>
<dbReference type="InterPro" id="IPR018222">
    <property type="entry name" value="Nuclear_transport_factor_2_euk"/>
</dbReference>
<dbReference type="Gene3D" id="3.10.450.50">
    <property type="match status" value="1"/>
</dbReference>
<dbReference type="PANTHER" id="PTHR10693:SF20">
    <property type="entry name" value="AT27578P"/>
    <property type="match status" value="1"/>
</dbReference>
<dbReference type="PANTHER" id="PTHR10693">
    <property type="entry name" value="RAS GTPASE-ACTIVATING PROTEIN-BINDING PROTEIN"/>
    <property type="match status" value="1"/>
</dbReference>
<dbReference type="GO" id="GO:0003729">
    <property type="term" value="F:mRNA binding"/>
    <property type="evidence" value="ECO:0007669"/>
    <property type="project" value="TreeGrafter"/>
</dbReference>
<dbReference type="InterPro" id="IPR039539">
    <property type="entry name" value="Ras_GTPase_bind_prot"/>
</dbReference>
<evidence type="ECO:0000256" key="1">
    <source>
        <dbReference type="ARBA" id="ARBA00022884"/>
    </source>
</evidence>
<feature type="compositionally biased region" description="Gly residues" evidence="3">
    <location>
        <begin position="506"/>
        <end position="536"/>
    </location>
</feature>
<sequence>MSSASAAAPAAAASSSASQTPAAAAAAAAPAAASGTKPAVQPSEVGWLFVPQYYTFLNQNPGRLHCFYTKKSTLVHGTELEDTQPCFGQQEIHNKILSLGFSDCKVFVSNVDSQSSAAGGILIQVLGEMSNASGPWRKFAQTFFLAEQPNGYFVLNDIFRFLKEDDADVEADGEAEAEVAAQPAVDATPEQDSQASKAAEPKAAEAAPAAAAEPAAPAPTTVPAAEKPAAAAPAPAAAAPTTNGTSKPEAVVAEDAKPEAGVDAKVATVSAAAVAPAAPAGQAAADEAAAAPAQPEAKTEATPAAASASKTDAPAPAAESEPARLAAPAAPAAPKTWASLAASNSKGWGATASESRGVSAARTPAAAPAAPRQAPAAQTNGAPSAPAAAARPQANGTGQASQAYQNASTQNHGGVFIKNVLVAEMPEEGLQAVLERLFGPMKECQVIPSKACAFGEFASVESARKAIIMSLRPQDGGSGGVPVNDKGFTVTVEEKRKMGERPTPSGRGGMRGGAGGERGGFRGGRGGRGAPAGRGRGAAPTQK</sequence>
<dbReference type="GO" id="GO:0034517">
    <property type="term" value="P:ribophagy"/>
    <property type="evidence" value="ECO:0007669"/>
    <property type="project" value="TreeGrafter"/>
</dbReference>
<dbReference type="GO" id="GO:0005829">
    <property type="term" value="C:cytosol"/>
    <property type="evidence" value="ECO:0007669"/>
    <property type="project" value="TreeGrafter"/>
</dbReference>
<dbReference type="SUPFAM" id="SSF54427">
    <property type="entry name" value="NTF2-like"/>
    <property type="match status" value="1"/>
</dbReference>
<feature type="region of interest" description="Disordered" evidence="3">
    <location>
        <begin position="492"/>
        <end position="543"/>
    </location>
</feature>
<dbReference type="Gene3D" id="3.30.70.330">
    <property type="match status" value="1"/>
</dbReference>
<dbReference type="AlphaFoldDB" id="A0A316Z529"/>
<feature type="compositionally biased region" description="Low complexity" evidence="3">
    <location>
        <begin position="360"/>
        <end position="398"/>
    </location>
</feature>
<dbReference type="GeneID" id="37271287"/>
<protein>
    <recommendedName>
        <fullName evidence="8">NTF2-domain-containing protein</fullName>
    </recommendedName>
</protein>
<dbReference type="InterPro" id="IPR035979">
    <property type="entry name" value="RBD_domain_sf"/>
</dbReference>
<dbReference type="EMBL" id="KZ819297">
    <property type="protein sequence ID" value="PWN96877.1"/>
    <property type="molecule type" value="Genomic_DNA"/>
</dbReference>
<dbReference type="InterPro" id="IPR012677">
    <property type="entry name" value="Nucleotide-bd_a/b_plait_sf"/>
</dbReference>
<dbReference type="CDD" id="cd00590">
    <property type="entry name" value="RRM_SF"/>
    <property type="match status" value="1"/>
</dbReference>
<feature type="region of interest" description="Disordered" evidence="3">
    <location>
        <begin position="170"/>
        <end position="256"/>
    </location>
</feature>
<dbReference type="FunFam" id="3.10.450.50:FF:000003">
    <property type="entry name" value="Nuclear transport factor 2 family protein"/>
    <property type="match status" value="1"/>
</dbReference>
<dbReference type="GO" id="GO:0016579">
    <property type="term" value="P:protein deubiquitination"/>
    <property type="evidence" value="ECO:0007669"/>
    <property type="project" value="TreeGrafter"/>
</dbReference>
<feature type="region of interest" description="Disordered" evidence="3">
    <location>
        <begin position="347"/>
        <end position="406"/>
    </location>
</feature>
<accession>A0A316Z529</accession>
<dbReference type="RefSeq" id="XP_025597156.1">
    <property type="nucleotide sequence ID" value="XM_025743743.1"/>
</dbReference>
<feature type="region of interest" description="Disordered" evidence="3">
    <location>
        <begin position="285"/>
        <end position="331"/>
    </location>
</feature>
<feature type="domain" description="NTF2" evidence="5">
    <location>
        <begin position="45"/>
        <end position="161"/>
    </location>
</feature>
<evidence type="ECO:0000313" key="7">
    <source>
        <dbReference type="Proteomes" id="UP000245946"/>
    </source>
</evidence>
<reference evidence="6 7" key="1">
    <citation type="journal article" date="2018" name="Mol. Biol. Evol.">
        <title>Broad Genomic Sampling Reveals a Smut Pathogenic Ancestry of the Fungal Clade Ustilaginomycotina.</title>
        <authorList>
            <person name="Kijpornyongpan T."/>
            <person name="Mondo S.J."/>
            <person name="Barry K."/>
            <person name="Sandor L."/>
            <person name="Lee J."/>
            <person name="Lipzen A."/>
            <person name="Pangilinan J."/>
            <person name="LaButti K."/>
            <person name="Hainaut M."/>
            <person name="Henrissat B."/>
            <person name="Grigoriev I.V."/>
            <person name="Spatafora J.W."/>
            <person name="Aime M.C."/>
        </authorList>
    </citation>
    <scope>NUCLEOTIDE SEQUENCE [LARGE SCALE GENOMIC DNA]</scope>
    <source>
        <strain evidence="6 7">MCA 4186</strain>
    </source>
</reference>